<sequence length="1732" mass="184144">MEVFGPDGERLDSAFSSGSTHVFNVDPIPAAGTYTIVVRPTSTATGSATVTVSLRDDAGALVLDGAATEFVVGRAGQEVAGTLDLSAGQDVALSWTVENLGNRYVELFDPDGTRLASRFTSGASGSLSEAAVPVSGTYTVLVRPMTPSTGTVSVSATEPADALVQRGVTRASVKDARPEPELEDADDSSTSALPEGVKPQWTPDAANLQGVDWVTRRDEADVPRNLRAARGTTAVAGHVLDLKGKPLAGVTVTAGDVSTRSDKKGRFLLEDVSAAAPMIVVDGSSANTNKAAYGTFRIQVEVEPGTTTQLPATVWMPRLDTEHTVELEVPTTTETVLTSPYIPGLEVRLPAGTVVRDADGNVVRELGITPLPLDRAPFPMPRYGDIPLYFTVQPGGTFVFPEGAQIVYPNYTGLAPGERVEFFDYEPEGEGWRKYGHGTVSEDGTQVVPDEDTRVWSFDGSSFNWSGSEKPGQSRFSDFFDWLSGDPVDLSTGLLTDTRTDLAVDDGIAPIAVERSYWQGDQASREFGIGQHLNYGMWLHSEEYWQEVDLYLPGGGKVHYVRTTPGNSLNETEMEAVDTTGPFRSSTISYVQGGWDLVTLDGLTYHFPHVSRATSITDRNGNEVRLTRDGGTGGGPGNDLTQITSPTGRWIKLEYDAEHRITSARDNIGRTVTYTYDEAGHLSTVTDPAGNVSTYTYDTEGRIDSITDARGITYLSNEYDANGRVSRQTLTDGQVFEFEYTLTADGTVSETRVTRPDGSVREVSFDADGVAMSDTILSGSGTERTTTFTRRADNLVTEVVDPYGRVSRHSYDERGLLESTSVLSGTADEADLGTTTYGAYTLPVEHTDPAGNVTRMRYDDRGNLVETIDPEGRSRTATYNARGQVTSVTDASGNTSEFGYVAGDLVSVTGPDGATTRMFTDAVGRRTVTEAPDGAIRTMELDELNQPVRLTDPLGFEQSYTYDPNGNVTGFTDAAGRVTSWTYDDSDRVVARTDASGASDTFAYDAAGRISETTSRAGRSVSYGYDGLGRVISEEYASGGQFASAVTYAYDEFDRPASVTDSEIGTTSYTYDVRDRVVGVDEPAGSTTFEYDANSRVVSATMAGQQARTYTYDATGALTGIDQGGTSVGLDLDAAGRLSQVSLPGGWTQSYTYDTGDRVTALTYAHGGQVQGDLAYTYLPDGKVGSVAGSYANVTLPAERSALEYDVLNRLTSAGGVPLEYDQDGNMLTDGSRTFQWDARGRLAGVAGATVATEFGYDPTGGRAARTNDGDRTGFLDLGPNTAVELDADGEVAAELLSGGMDQWFARIHEGGTDAILTDLLGSPLALGAADGTTSARYSYDPFGVTTTTGDTHGADLGFTGRQDDGTGLTYHRARYYHPELGRFISEDPIGLAGGTNLYAYAANAPTSYTDPTGTNPLLLACAGGALVDGGISYLGQRLSGRKVQWGDVGAAAATGCVGGMLLGPIGGRAIQAGRIGTAARPAANGAARGADDILDGAGALCRRPNSFDAGTLVLMADGSRKPIEDVEVGDLVLASDPVTGEQGARRVTDLIRHGGVHTMVDVGFADGGQVDATDEHPFWVVSEDAWVDAIDLEAGDLVLTAEGSTLRATSVDVSRYDVTAYNLTIADLHTYHVTADDVLVHNAGDDSPVGEVFRDGAYRFQIFSNDHAPAHGHLQGPGIKGHGIQIGQNGKPLDPNIKLTSAQQKVIDNNLRTIRNSIRNYMKWYKQNPGC</sequence>
<dbReference type="InterPro" id="IPR022385">
    <property type="entry name" value="Rhs_assc_core"/>
</dbReference>
<dbReference type="SUPFAM" id="SSF51294">
    <property type="entry name" value="Hedgehog/intein (Hint) domain"/>
    <property type="match status" value="1"/>
</dbReference>
<dbReference type="InterPro" id="IPR045351">
    <property type="entry name" value="DUF6531"/>
</dbReference>
<gene>
    <name evidence="4" type="ORF">J0911_09200</name>
</gene>
<dbReference type="InterPro" id="IPR056823">
    <property type="entry name" value="TEN-like_YD-shell"/>
</dbReference>
<dbReference type="Pfam" id="PF05593">
    <property type="entry name" value="RHS_repeat"/>
    <property type="match status" value="6"/>
</dbReference>
<dbReference type="Gene3D" id="2.60.120.380">
    <property type="match status" value="1"/>
</dbReference>
<dbReference type="EMBL" id="JAFMPK010000037">
    <property type="protein sequence ID" value="MBO0609208.1"/>
    <property type="molecule type" value="Genomic_DNA"/>
</dbReference>
<dbReference type="Pfam" id="PF07591">
    <property type="entry name" value="PT-HINT"/>
    <property type="match status" value="1"/>
</dbReference>
<dbReference type="NCBIfam" id="TIGR03696">
    <property type="entry name" value="Rhs_assc_core"/>
    <property type="match status" value="1"/>
</dbReference>
<organism evidence="4 5">
    <name type="scientific">Myceligenerans salitolerans</name>
    <dbReference type="NCBI Taxonomy" id="1230528"/>
    <lineage>
        <taxon>Bacteria</taxon>
        <taxon>Bacillati</taxon>
        <taxon>Actinomycetota</taxon>
        <taxon>Actinomycetes</taxon>
        <taxon>Micrococcales</taxon>
        <taxon>Promicromonosporaceae</taxon>
        <taxon>Myceligenerans</taxon>
    </lineage>
</organism>
<dbReference type="RefSeq" id="WP_207275173.1">
    <property type="nucleotide sequence ID" value="NZ_JAFMPK010000037.1"/>
</dbReference>
<dbReference type="SUPFAM" id="SSF49452">
    <property type="entry name" value="Starch-binding domain-like"/>
    <property type="match status" value="1"/>
</dbReference>
<dbReference type="InterPro" id="IPR031325">
    <property type="entry name" value="RHS_repeat"/>
</dbReference>
<protein>
    <recommendedName>
        <fullName evidence="3">Hint domain-containing protein</fullName>
    </recommendedName>
</protein>
<reference evidence="4 5" key="1">
    <citation type="submission" date="2021-03" db="EMBL/GenBank/DDBJ databases">
        <authorList>
            <person name="Xin L."/>
        </authorList>
    </citation>
    <scope>NUCLEOTIDE SEQUENCE [LARGE SCALE GENOMIC DNA]</scope>
    <source>
        <strain evidence="4 5">XHU 5031</strain>
    </source>
</reference>
<feature type="domain" description="Hint" evidence="3">
    <location>
        <begin position="1505"/>
        <end position="1603"/>
    </location>
</feature>
<dbReference type="PANTHER" id="PTHR32305">
    <property type="match status" value="1"/>
</dbReference>
<name>A0ABS3I9V1_9MICO</name>
<dbReference type="Gene3D" id="2.180.10.10">
    <property type="entry name" value="RHS repeat-associated core"/>
    <property type="match status" value="4"/>
</dbReference>
<reference evidence="5" key="2">
    <citation type="submission" date="2023-07" db="EMBL/GenBank/DDBJ databases">
        <title>Myceligenerans salitolerans sp. nov., a halotolerant actinomycete isolated from a salt lake in Xinjiang, China.</title>
        <authorList>
            <person name="Guan T."/>
        </authorList>
    </citation>
    <scope>NUCLEOTIDE SEQUENCE [LARGE SCALE GENOMIC DNA]</scope>
    <source>
        <strain evidence="5">XHU 5031</strain>
    </source>
</reference>
<dbReference type="NCBIfam" id="TIGR01643">
    <property type="entry name" value="YD_repeat_2x"/>
    <property type="match status" value="9"/>
</dbReference>
<dbReference type="InterPro" id="IPR036844">
    <property type="entry name" value="Hint_dom_sf"/>
</dbReference>
<dbReference type="InterPro" id="IPR050708">
    <property type="entry name" value="T6SS_VgrG/RHS"/>
</dbReference>
<dbReference type="InterPro" id="IPR003587">
    <property type="entry name" value="Hint_dom_N"/>
</dbReference>
<dbReference type="PROSITE" id="PS50817">
    <property type="entry name" value="INTEIN_N_TER"/>
    <property type="match status" value="1"/>
</dbReference>
<evidence type="ECO:0000256" key="2">
    <source>
        <dbReference type="SAM" id="MobiDB-lite"/>
    </source>
</evidence>
<dbReference type="Proteomes" id="UP000664617">
    <property type="component" value="Unassembled WGS sequence"/>
</dbReference>
<dbReference type="Pfam" id="PF20148">
    <property type="entry name" value="DUF6531"/>
    <property type="match status" value="1"/>
</dbReference>
<accession>A0ABS3I9V1</accession>
<dbReference type="InterPro" id="IPR006530">
    <property type="entry name" value="YD"/>
</dbReference>
<keyword evidence="1" id="KW-0677">Repeat</keyword>
<dbReference type="CDD" id="cd00081">
    <property type="entry name" value="Hint"/>
    <property type="match status" value="1"/>
</dbReference>
<comment type="caution">
    <text evidence="4">The sequence shown here is derived from an EMBL/GenBank/DDBJ whole genome shotgun (WGS) entry which is preliminary data.</text>
</comment>
<feature type="region of interest" description="Disordered" evidence="2">
    <location>
        <begin position="168"/>
        <end position="203"/>
    </location>
</feature>
<dbReference type="Pfam" id="PF25023">
    <property type="entry name" value="TEN_YD-shell"/>
    <property type="match status" value="1"/>
</dbReference>
<proteinExistence type="predicted"/>
<dbReference type="Gene3D" id="2.170.16.10">
    <property type="entry name" value="Hedgehog/Intein (Hint) domain"/>
    <property type="match status" value="1"/>
</dbReference>
<dbReference type="InterPro" id="IPR013784">
    <property type="entry name" value="Carb-bd-like_fold"/>
</dbReference>
<keyword evidence="5" id="KW-1185">Reference proteome</keyword>
<evidence type="ECO:0000313" key="4">
    <source>
        <dbReference type="EMBL" id="MBO0609208.1"/>
    </source>
</evidence>
<evidence type="ECO:0000259" key="3">
    <source>
        <dbReference type="SMART" id="SM00306"/>
    </source>
</evidence>
<dbReference type="SMART" id="SM00306">
    <property type="entry name" value="HintN"/>
    <property type="match status" value="1"/>
</dbReference>
<dbReference type="PANTHER" id="PTHR32305:SF15">
    <property type="entry name" value="PROTEIN RHSA-RELATED"/>
    <property type="match status" value="1"/>
</dbReference>
<dbReference type="InterPro" id="IPR006141">
    <property type="entry name" value="Intein_N"/>
</dbReference>
<evidence type="ECO:0000256" key="1">
    <source>
        <dbReference type="ARBA" id="ARBA00022737"/>
    </source>
</evidence>
<evidence type="ECO:0000313" key="5">
    <source>
        <dbReference type="Proteomes" id="UP000664617"/>
    </source>
</evidence>